<dbReference type="InterPro" id="IPR045378">
    <property type="entry name" value="LNT_N"/>
</dbReference>
<evidence type="ECO:0000256" key="7">
    <source>
        <dbReference type="ARBA" id="ARBA00023136"/>
    </source>
</evidence>
<keyword evidence="11" id="KW-0449">Lipoprotein</keyword>
<feature type="transmembrane region" description="Helical" evidence="9">
    <location>
        <begin position="154"/>
        <end position="179"/>
    </location>
</feature>
<dbReference type="Gene3D" id="3.60.110.10">
    <property type="entry name" value="Carbon-nitrogen hydrolase"/>
    <property type="match status" value="1"/>
</dbReference>
<dbReference type="NCBIfam" id="TIGR00546">
    <property type="entry name" value="lnt"/>
    <property type="match status" value="1"/>
</dbReference>
<organism evidence="11 12">
    <name type="scientific">Pseudoroseicyclus tamaricis</name>
    <dbReference type="NCBI Taxonomy" id="2705421"/>
    <lineage>
        <taxon>Bacteria</taxon>
        <taxon>Pseudomonadati</taxon>
        <taxon>Pseudomonadota</taxon>
        <taxon>Alphaproteobacteria</taxon>
        <taxon>Rhodobacterales</taxon>
        <taxon>Paracoccaceae</taxon>
        <taxon>Pseudoroseicyclus</taxon>
    </lineage>
</organism>
<comment type="catalytic activity">
    <reaction evidence="9">
        <text>N-terminal S-1,2-diacyl-sn-glyceryl-L-cysteinyl-[lipoprotein] + a glycerophospholipid = N-acyl-S-1,2-diacyl-sn-glyceryl-L-cysteinyl-[lipoprotein] + a 2-acyl-sn-glycero-3-phospholipid + H(+)</text>
        <dbReference type="Rhea" id="RHEA:48228"/>
        <dbReference type="Rhea" id="RHEA-COMP:14681"/>
        <dbReference type="Rhea" id="RHEA-COMP:14684"/>
        <dbReference type="ChEBI" id="CHEBI:15378"/>
        <dbReference type="ChEBI" id="CHEBI:136912"/>
        <dbReference type="ChEBI" id="CHEBI:140656"/>
        <dbReference type="ChEBI" id="CHEBI:140657"/>
        <dbReference type="ChEBI" id="CHEBI:140660"/>
        <dbReference type="EC" id="2.3.1.269"/>
    </reaction>
</comment>
<comment type="function">
    <text evidence="9">Catalyzes the phospholipid dependent N-acylation of the N-terminal cysteine of apolipoprotein, the last step in lipoprotein maturation.</text>
</comment>
<evidence type="ECO:0000313" key="11">
    <source>
        <dbReference type="EMBL" id="NDV01805.1"/>
    </source>
</evidence>
<keyword evidence="5 9" id="KW-0812">Transmembrane</keyword>
<evidence type="ECO:0000259" key="10">
    <source>
        <dbReference type="PROSITE" id="PS50263"/>
    </source>
</evidence>
<evidence type="ECO:0000256" key="8">
    <source>
        <dbReference type="ARBA" id="ARBA00023315"/>
    </source>
</evidence>
<evidence type="ECO:0000256" key="3">
    <source>
        <dbReference type="ARBA" id="ARBA00022475"/>
    </source>
</evidence>
<evidence type="ECO:0000313" key="12">
    <source>
        <dbReference type="Proteomes" id="UP000474757"/>
    </source>
</evidence>
<name>A0A6B2JV85_9RHOB</name>
<dbReference type="SUPFAM" id="SSF56317">
    <property type="entry name" value="Carbon-nitrogen hydrolase"/>
    <property type="match status" value="1"/>
</dbReference>
<dbReference type="PANTHER" id="PTHR38686">
    <property type="entry name" value="APOLIPOPROTEIN N-ACYLTRANSFERASE"/>
    <property type="match status" value="1"/>
</dbReference>
<dbReference type="InterPro" id="IPR004563">
    <property type="entry name" value="Apolipo_AcylTrfase"/>
</dbReference>
<proteinExistence type="inferred from homology"/>
<dbReference type="EC" id="2.3.1.269" evidence="9"/>
<dbReference type="PANTHER" id="PTHR38686:SF1">
    <property type="entry name" value="APOLIPOPROTEIN N-ACYLTRANSFERASE"/>
    <property type="match status" value="1"/>
</dbReference>
<dbReference type="InterPro" id="IPR003010">
    <property type="entry name" value="C-N_Hydrolase"/>
</dbReference>
<evidence type="ECO:0000256" key="5">
    <source>
        <dbReference type="ARBA" id="ARBA00022692"/>
    </source>
</evidence>
<comment type="similarity">
    <text evidence="2 9">Belongs to the CN hydrolase family. Apolipoprotein N-acyltransferase subfamily.</text>
</comment>
<dbReference type="GO" id="GO:0016410">
    <property type="term" value="F:N-acyltransferase activity"/>
    <property type="evidence" value="ECO:0007669"/>
    <property type="project" value="UniProtKB-UniRule"/>
</dbReference>
<evidence type="ECO:0000256" key="9">
    <source>
        <dbReference type="HAMAP-Rule" id="MF_01148"/>
    </source>
</evidence>
<keyword evidence="12" id="KW-1185">Reference proteome</keyword>
<dbReference type="RefSeq" id="WP_163894190.1">
    <property type="nucleotide sequence ID" value="NZ_JAAFYS010000003.1"/>
</dbReference>
<feature type="transmembrane region" description="Helical" evidence="9">
    <location>
        <begin position="27"/>
        <end position="42"/>
    </location>
</feature>
<feature type="transmembrane region" description="Helical" evidence="9">
    <location>
        <begin position="79"/>
        <end position="104"/>
    </location>
</feature>
<feature type="transmembrane region" description="Helical" evidence="9">
    <location>
        <begin position="116"/>
        <end position="142"/>
    </location>
</feature>
<keyword evidence="7 9" id="KW-0472">Membrane</keyword>
<keyword evidence="6 9" id="KW-1133">Transmembrane helix</keyword>
<feature type="domain" description="CN hydrolase" evidence="10">
    <location>
        <begin position="216"/>
        <end position="457"/>
    </location>
</feature>
<keyword evidence="4 9" id="KW-0808">Transferase</keyword>
<dbReference type="CDD" id="cd07571">
    <property type="entry name" value="ALP_N-acyl_transferase"/>
    <property type="match status" value="1"/>
</dbReference>
<evidence type="ECO:0000256" key="2">
    <source>
        <dbReference type="ARBA" id="ARBA00010065"/>
    </source>
</evidence>
<protein>
    <recommendedName>
        <fullName evidence="9">Apolipoprotein N-acyltransferase</fullName>
        <shortName evidence="9">ALP N-acyltransferase</shortName>
        <ecNumber evidence="9">2.3.1.269</ecNumber>
    </recommendedName>
</protein>
<dbReference type="Pfam" id="PF20154">
    <property type="entry name" value="LNT_N"/>
    <property type="match status" value="1"/>
</dbReference>
<reference evidence="11 12" key="1">
    <citation type="submission" date="2020-02" db="EMBL/GenBank/DDBJ databases">
        <title>Pseudoroseicyclus tamarix, sp. nov., isolated from offshore sediment of a Tamarix chinensis forest.</title>
        <authorList>
            <person name="Gai Y."/>
        </authorList>
    </citation>
    <scope>NUCLEOTIDE SEQUENCE [LARGE SCALE GENOMIC DNA]</scope>
    <source>
        <strain evidence="11 12">CLL3-39</strain>
    </source>
</reference>
<dbReference type="GO" id="GO:0005886">
    <property type="term" value="C:plasma membrane"/>
    <property type="evidence" value="ECO:0007669"/>
    <property type="project" value="UniProtKB-SubCell"/>
</dbReference>
<dbReference type="EMBL" id="JAAGAB010000003">
    <property type="protein sequence ID" value="NDV01805.1"/>
    <property type="molecule type" value="Genomic_DNA"/>
</dbReference>
<feature type="transmembrane region" description="Helical" evidence="9">
    <location>
        <begin position="186"/>
        <end position="205"/>
    </location>
</feature>
<dbReference type="InterPro" id="IPR036526">
    <property type="entry name" value="C-N_Hydrolase_sf"/>
</dbReference>
<comment type="caution">
    <text evidence="11">The sequence shown here is derived from an EMBL/GenBank/DDBJ whole genome shotgun (WGS) entry which is preliminary data.</text>
</comment>
<dbReference type="GO" id="GO:0042158">
    <property type="term" value="P:lipoprotein biosynthetic process"/>
    <property type="evidence" value="ECO:0007669"/>
    <property type="project" value="UniProtKB-UniRule"/>
</dbReference>
<gene>
    <name evidence="9 11" type="primary">lnt</name>
    <name evidence="11" type="ORF">GZA08_12595</name>
</gene>
<evidence type="ECO:0000256" key="6">
    <source>
        <dbReference type="ARBA" id="ARBA00022989"/>
    </source>
</evidence>
<dbReference type="Proteomes" id="UP000474757">
    <property type="component" value="Unassembled WGS sequence"/>
</dbReference>
<dbReference type="UniPathway" id="UPA00666"/>
<keyword evidence="3 9" id="KW-1003">Cell membrane</keyword>
<evidence type="ECO:0000256" key="4">
    <source>
        <dbReference type="ARBA" id="ARBA00022679"/>
    </source>
</evidence>
<dbReference type="Pfam" id="PF00795">
    <property type="entry name" value="CN_hydrolase"/>
    <property type="match status" value="1"/>
</dbReference>
<comment type="subcellular location">
    <subcellularLocation>
        <location evidence="1 9">Cell membrane</location>
        <topology evidence="1 9">Multi-pass membrane protein</topology>
    </subcellularLocation>
</comment>
<comment type="pathway">
    <text evidence="9">Protein modification; lipoprotein biosynthesis (N-acyl transfer).</text>
</comment>
<keyword evidence="8 9" id="KW-0012">Acyltransferase</keyword>
<evidence type="ECO:0000256" key="1">
    <source>
        <dbReference type="ARBA" id="ARBA00004651"/>
    </source>
</evidence>
<accession>A0A6B2JV85</accession>
<dbReference type="AlphaFoldDB" id="A0A6B2JV85"/>
<feature type="transmembrane region" description="Helical" evidence="9">
    <location>
        <begin position="49"/>
        <end position="67"/>
    </location>
</feature>
<dbReference type="PROSITE" id="PS50263">
    <property type="entry name" value="CN_HYDROLASE"/>
    <property type="match status" value="1"/>
</dbReference>
<dbReference type="HAMAP" id="MF_01148">
    <property type="entry name" value="Lnt"/>
    <property type="match status" value="1"/>
</dbReference>
<sequence length="492" mass="51733">MRRATAPGLPILLGALAALGQAPWGLWQLTVLALAGLFWLWPGRARPALFGLLAGFGYFAVALHWIVHPFLVEPEIYGWMAPFGLFFMALGGGVFWAIGAWGAAQLTRGGGVWAQRLALAGGLAAVELLRGLIFTGFPWALIGHVWVGTPLAQLAAWIGPHGLTTLSLLVAAGIAGLAAGRHRWMAALPVLALAPLWPLLATGAAPASEGPMIRIVQPNAPQAEKWRRPEVFYQRLLDLSAGDGAGAPPDLVVWPETAVPWWLNSVGDRLPEMAESARGAPLVTGILRQEGARLYNSLITLGPAGEVQSLYDKAHLVPFGEYMPWGDVLGRFGLHGLAASEGSGFSSGPGARVIEVPRLGPMLPLICYEGIFAEEVRAGAAGERPRAMLLITNDAWFGPGAGPKQHLAQARLRAIEQGLPMIRAANTGISAMIDAKGRVTAELPLGVAGALDARLPEALAPTLYARLGDGPAAGAMLLLLLGAALGGRRFRG</sequence>